<keyword evidence="4" id="KW-1185">Reference proteome</keyword>
<dbReference type="InterPro" id="IPR029052">
    <property type="entry name" value="Metallo-depent_PP-like"/>
</dbReference>
<dbReference type="Proteomes" id="UP001163726">
    <property type="component" value="Chromosome"/>
</dbReference>
<dbReference type="PROSITE" id="PS51257">
    <property type="entry name" value="PROKAR_LIPOPROTEIN"/>
    <property type="match status" value="1"/>
</dbReference>
<dbReference type="SUPFAM" id="SSF56300">
    <property type="entry name" value="Metallo-dependent phosphatases"/>
    <property type="match status" value="1"/>
</dbReference>
<dbReference type="RefSeq" id="WP_268076094.1">
    <property type="nucleotide sequence ID" value="NZ_CP109965.1"/>
</dbReference>
<reference evidence="3" key="1">
    <citation type="submission" date="2022-10" db="EMBL/GenBank/DDBJ databases">
        <title>Catenovulum adriacola sp. nov. isolated in the Harbour of Susak.</title>
        <authorList>
            <person name="Schoch T."/>
            <person name="Reich S.J."/>
            <person name="Stoeferle S."/>
            <person name="Flaiz M."/>
            <person name="Kazda M."/>
            <person name="Riedel C.U."/>
            <person name="Duerre P."/>
        </authorList>
    </citation>
    <scope>NUCLEOTIDE SEQUENCE</scope>
    <source>
        <strain evidence="3">TS8</strain>
    </source>
</reference>
<evidence type="ECO:0000313" key="3">
    <source>
        <dbReference type="EMBL" id="WAJ71540.1"/>
    </source>
</evidence>
<name>A0ABY7APP9_9ALTE</name>
<accession>A0ABY7APP9</accession>
<dbReference type="Gene3D" id="3.60.21.10">
    <property type="match status" value="1"/>
</dbReference>
<gene>
    <name evidence="3" type="ORF">OLW01_07015</name>
</gene>
<sequence length="156" mass="17262">MTDIKNTLLLAASLTLITACSIDLNSDDDTKTEETETETDNPDTTPEQPAFTEFKIGLLPDTQGGSDAQGQSHVAMHPMSELLKQQSAMNIDMVIALGDLTDGGSEIEFNEWRSVAEQYAEQGIEFLPVMGNHETSYAYTVNWIKHMKNVSLQTYK</sequence>
<dbReference type="EMBL" id="CP109965">
    <property type="protein sequence ID" value="WAJ71540.1"/>
    <property type="molecule type" value="Genomic_DNA"/>
</dbReference>
<feature type="region of interest" description="Disordered" evidence="1">
    <location>
        <begin position="25"/>
        <end position="49"/>
    </location>
</feature>
<dbReference type="Pfam" id="PF00149">
    <property type="entry name" value="Metallophos"/>
    <property type="match status" value="1"/>
</dbReference>
<protein>
    <submittedName>
        <fullName evidence="3">Metallophosphoesterase</fullName>
    </submittedName>
</protein>
<dbReference type="InterPro" id="IPR004843">
    <property type="entry name" value="Calcineurin-like_PHP"/>
</dbReference>
<evidence type="ECO:0000259" key="2">
    <source>
        <dbReference type="Pfam" id="PF00149"/>
    </source>
</evidence>
<evidence type="ECO:0000256" key="1">
    <source>
        <dbReference type="SAM" id="MobiDB-lite"/>
    </source>
</evidence>
<dbReference type="CDD" id="cd00838">
    <property type="entry name" value="MPP_superfamily"/>
    <property type="match status" value="1"/>
</dbReference>
<organism evidence="3 4">
    <name type="scientific">Catenovulum adriaticum</name>
    <dbReference type="NCBI Taxonomy" id="2984846"/>
    <lineage>
        <taxon>Bacteria</taxon>
        <taxon>Pseudomonadati</taxon>
        <taxon>Pseudomonadota</taxon>
        <taxon>Gammaproteobacteria</taxon>
        <taxon>Alteromonadales</taxon>
        <taxon>Alteromonadaceae</taxon>
        <taxon>Catenovulum</taxon>
    </lineage>
</organism>
<proteinExistence type="predicted"/>
<evidence type="ECO:0000313" key="4">
    <source>
        <dbReference type="Proteomes" id="UP001163726"/>
    </source>
</evidence>
<feature type="domain" description="Calcineurin-like phosphoesterase" evidence="2">
    <location>
        <begin position="77"/>
        <end position="138"/>
    </location>
</feature>